<feature type="compositionally biased region" description="Polar residues" evidence="1">
    <location>
        <begin position="488"/>
        <end position="505"/>
    </location>
</feature>
<dbReference type="InterPro" id="IPR002999">
    <property type="entry name" value="Tudor"/>
</dbReference>
<feature type="region of interest" description="Disordered" evidence="1">
    <location>
        <begin position="2486"/>
        <end position="2508"/>
    </location>
</feature>
<feature type="compositionally biased region" description="Polar residues" evidence="1">
    <location>
        <begin position="1804"/>
        <end position="1814"/>
    </location>
</feature>
<feature type="compositionally biased region" description="Basic and acidic residues" evidence="1">
    <location>
        <begin position="1578"/>
        <end position="1595"/>
    </location>
</feature>
<feature type="region of interest" description="Disordered" evidence="1">
    <location>
        <begin position="1707"/>
        <end position="1886"/>
    </location>
</feature>
<dbReference type="SUPFAM" id="SSF63748">
    <property type="entry name" value="Tudor/PWWP/MBT"/>
    <property type="match status" value="1"/>
</dbReference>
<dbReference type="EMBL" id="BSXT01002782">
    <property type="protein sequence ID" value="GMF50861.1"/>
    <property type="molecule type" value="Genomic_DNA"/>
</dbReference>
<feature type="region of interest" description="Disordered" evidence="1">
    <location>
        <begin position="1434"/>
        <end position="1506"/>
    </location>
</feature>
<dbReference type="InterPro" id="IPR016024">
    <property type="entry name" value="ARM-type_fold"/>
</dbReference>
<feature type="compositionally biased region" description="Basic and acidic residues" evidence="1">
    <location>
        <begin position="1290"/>
        <end position="1305"/>
    </location>
</feature>
<dbReference type="SUPFAM" id="SSF48371">
    <property type="entry name" value="ARM repeat"/>
    <property type="match status" value="1"/>
</dbReference>
<comment type="caution">
    <text evidence="3">The sequence shown here is derived from an EMBL/GenBank/DDBJ whole genome shotgun (WGS) entry which is preliminary data.</text>
</comment>
<evidence type="ECO:0000259" key="2">
    <source>
        <dbReference type="SMART" id="SM00333"/>
    </source>
</evidence>
<feature type="compositionally biased region" description="Low complexity" evidence="1">
    <location>
        <begin position="1180"/>
        <end position="1189"/>
    </location>
</feature>
<feature type="compositionally biased region" description="Basic and acidic residues" evidence="1">
    <location>
        <begin position="1732"/>
        <end position="1754"/>
    </location>
</feature>
<feature type="compositionally biased region" description="Basic and acidic residues" evidence="1">
    <location>
        <begin position="2232"/>
        <end position="2248"/>
    </location>
</feature>
<feature type="compositionally biased region" description="Polar residues" evidence="1">
    <location>
        <begin position="755"/>
        <end position="769"/>
    </location>
</feature>
<feature type="compositionally biased region" description="Polar residues" evidence="1">
    <location>
        <begin position="1598"/>
        <end position="1607"/>
    </location>
</feature>
<feature type="region of interest" description="Disordered" evidence="1">
    <location>
        <begin position="2300"/>
        <end position="2416"/>
    </location>
</feature>
<feature type="compositionally biased region" description="Polar residues" evidence="1">
    <location>
        <begin position="1258"/>
        <end position="1270"/>
    </location>
</feature>
<feature type="compositionally biased region" description="Basic and acidic residues" evidence="1">
    <location>
        <begin position="892"/>
        <end position="902"/>
    </location>
</feature>
<feature type="compositionally biased region" description="Acidic residues" evidence="1">
    <location>
        <begin position="1521"/>
        <end position="1532"/>
    </location>
</feature>
<feature type="region of interest" description="Disordered" evidence="1">
    <location>
        <begin position="1570"/>
        <end position="1642"/>
    </location>
</feature>
<feature type="region of interest" description="Disordered" evidence="1">
    <location>
        <begin position="1019"/>
        <end position="1408"/>
    </location>
</feature>
<feature type="compositionally biased region" description="Acidic residues" evidence="1">
    <location>
        <begin position="1829"/>
        <end position="1839"/>
    </location>
</feature>
<feature type="compositionally biased region" description="Polar residues" evidence="1">
    <location>
        <begin position="827"/>
        <end position="837"/>
    </location>
</feature>
<feature type="compositionally biased region" description="Basic and acidic residues" evidence="1">
    <location>
        <begin position="1349"/>
        <end position="1383"/>
    </location>
</feature>
<feature type="compositionally biased region" description="Low complexity" evidence="1">
    <location>
        <begin position="1718"/>
        <end position="1731"/>
    </location>
</feature>
<feature type="compositionally biased region" description="Basic residues" evidence="1">
    <location>
        <begin position="695"/>
        <end position="705"/>
    </location>
</feature>
<feature type="region of interest" description="Disordered" evidence="1">
    <location>
        <begin position="221"/>
        <end position="248"/>
    </location>
</feature>
<feature type="compositionally biased region" description="Polar residues" evidence="1">
    <location>
        <begin position="2326"/>
        <end position="2340"/>
    </location>
</feature>
<feature type="region of interest" description="Disordered" evidence="1">
    <location>
        <begin position="1519"/>
        <end position="1556"/>
    </location>
</feature>
<feature type="compositionally biased region" description="Polar residues" evidence="1">
    <location>
        <begin position="914"/>
        <end position="929"/>
    </location>
</feature>
<feature type="compositionally biased region" description="Acidic residues" evidence="1">
    <location>
        <begin position="1205"/>
        <end position="1217"/>
    </location>
</feature>
<gene>
    <name evidence="3" type="ORF">Pfra01_002038800</name>
</gene>
<feature type="compositionally biased region" description="Basic and acidic residues" evidence="1">
    <location>
        <begin position="2352"/>
        <end position="2361"/>
    </location>
</feature>
<feature type="compositionally biased region" description="Acidic residues" evidence="1">
    <location>
        <begin position="2209"/>
        <end position="2218"/>
    </location>
</feature>
<feature type="compositionally biased region" description="Polar residues" evidence="1">
    <location>
        <begin position="786"/>
        <end position="797"/>
    </location>
</feature>
<feature type="compositionally biased region" description="Polar residues" evidence="1">
    <location>
        <begin position="1783"/>
        <end position="1798"/>
    </location>
</feature>
<dbReference type="CDD" id="cd04508">
    <property type="entry name" value="Tudor_SF"/>
    <property type="match status" value="1"/>
</dbReference>
<feature type="region of interest" description="Disordered" evidence="1">
    <location>
        <begin position="475"/>
        <end position="511"/>
    </location>
</feature>
<proteinExistence type="predicted"/>
<feature type="compositionally biased region" description="Low complexity" evidence="1">
    <location>
        <begin position="2399"/>
        <end position="2413"/>
    </location>
</feature>
<evidence type="ECO:0000313" key="3">
    <source>
        <dbReference type="EMBL" id="GMF50861.1"/>
    </source>
</evidence>
<feature type="compositionally biased region" description="Basic and acidic residues" evidence="1">
    <location>
        <begin position="798"/>
        <end position="807"/>
    </location>
</feature>
<feature type="region of interest" description="Disordered" evidence="1">
    <location>
        <begin position="126"/>
        <end position="190"/>
    </location>
</feature>
<feature type="compositionally biased region" description="Low complexity" evidence="1">
    <location>
        <begin position="2072"/>
        <end position="2084"/>
    </location>
</feature>
<name>A0A9W7CZN9_9STRA</name>
<feature type="compositionally biased region" description="Basic and acidic residues" evidence="1">
    <location>
        <begin position="1617"/>
        <end position="1631"/>
    </location>
</feature>
<feature type="compositionally biased region" description="Polar residues" evidence="1">
    <location>
        <begin position="939"/>
        <end position="962"/>
    </location>
</feature>
<feature type="compositionally biased region" description="Basic and acidic residues" evidence="1">
    <location>
        <begin position="1707"/>
        <end position="1717"/>
    </location>
</feature>
<feature type="domain" description="Tudor" evidence="2">
    <location>
        <begin position="73"/>
        <end position="131"/>
    </location>
</feature>
<organism evidence="3 4">
    <name type="scientific">Phytophthora fragariaefolia</name>
    <dbReference type="NCBI Taxonomy" id="1490495"/>
    <lineage>
        <taxon>Eukaryota</taxon>
        <taxon>Sar</taxon>
        <taxon>Stramenopiles</taxon>
        <taxon>Oomycota</taxon>
        <taxon>Peronosporomycetes</taxon>
        <taxon>Peronosporales</taxon>
        <taxon>Peronosporaceae</taxon>
        <taxon>Phytophthora</taxon>
    </lineage>
</organism>
<feature type="region of interest" description="Disordered" evidence="1">
    <location>
        <begin position="824"/>
        <end position="962"/>
    </location>
</feature>
<feature type="compositionally biased region" description="Polar residues" evidence="1">
    <location>
        <begin position="179"/>
        <end position="188"/>
    </location>
</feature>
<feature type="region of interest" description="Disordered" evidence="1">
    <location>
        <begin position="785"/>
        <end position="807"/>
    </location>
</feature>
<sequence length="2508" mass="269359">MAAAGAIYGVGDRVDGLYDENTDDMWYPGRIRRVHLGEAETGGAENPTFEVLYDDGEVEMHVSPDYLRHHIPGTICVGTRVLCRYDGGEEYYPGQVSDVQENGRYTIAYDDGETEEDVPLDHILEPKEEGEAEATNSADEEEREQEQERVSKQSVDDAASDSDEQQRDEEDDVGGGDSHNSPSNTTDEAFNAAGVPQENKESAGDGKSDELVANESLLNQLRSKQPTHDEVFNSTHGNEDPSNPIPEGVSSERAYIIESLQLLEKRLGDASSTKSVLSTFVKQMRAYPQVTADLVHERGGERLVIDALKFHQSHAVIQCYGFVLLRRLCFLCVKSTHYLLRNGIVELVTQAMTAFAEDAILQASACGALAVFTRVHAGLNVLIEYQAAQLVLSTLIYHKTYSVHTRQVHYYACEGLNGLAELSTVMARYPAEPSIQKYSAPASKQIALCSVRQSPTKRIKDTASEILREAETLEHTPTDRHPKKSTIRGRSTNIGKRKTNLTTGHGASPYPRGAAYTSGTPFRNAQAFSKVSSPYTQGASGFGSDMSTFGYSGRDFPGATTAPQQPSSLVILDGSIGVDNGLGSTNKRKLLSKEDRQSELFDAYGIQGIPNSANGRPYGTKRAQLRAHLASAESAWASPQLQGLSASKPYSSRSEHLEHAPAYSHRENVSNRQNRWECDNDEPQHMAYEPELKHSRGAKRKKKNPVPRTAFQVKLENENQLRVSREARSPYPSPQRLGAATKRAAKARQKRISTGAYSSLTGRSNDTSSESLNDYATQLFHDNISRAGTSFPSSSKLTPREKEEIRERERLSFAEKLHKMIDKAKSTLANGNTTTVPSADHSIRQHKSSASSKAARKIREASSMPSDEKRPLSKKSRPTASSTSKQATKDMLSPRESIETRPAKPTSGAPKRQVTPSDEQQNRSAQQASVAPRVKPMVSRSTVTPKTITEQKVRSTVKSNKAVTPKSVDINVAEGGKEILATVAPAKVIPSTTSPTDAPLHEDSDATVLSPDTASEVLLPTFKQPTQQVETEAPTSTKDVSMEVDDVQSNIPPEQKDASSSSETNTQEIPGQGITAEEVEPALSEAEIVNDPVDAPLPSQADCRRENASGVTVDTEVELPKPSIDSTQTKVSPLEEPPAVPESAESQPGGGSAAVDAMYGDAYNEFDDNGGDDEVDTDDMPAAATATLDPKTDIPLQESKSGEALYDDGYDEFDEDVASNPEKADMGDTPIEADDTEGERTVPSSEPIGIACDPATSGAETESENVSVENGLSLVTPVESTSNEGDNREEEIKVQDGTLDDKADDIGVETPESDYVMNEPGESQEPQSKISNSLEGCVRDPDAPVGNVEEEHYDSNATGSEEKSEPDPSRENNLENGGEHEPVDTAVEDNADDNGILDGVMNAGNYDSGAETDVEFRSEAVIPMNEPIMTDNVVESAESSTQPTVSADGIGLPGESTDIVDPTSAETLPEADQPQQEEGGTTEAAASIEDNADVPSLESDEEEAKKLCEDCSVVSIQSAAYDEENFDDEETHQEEPAQELANEDNAVDAPTTEDASEFVGQVQQLDEVKCPDAPVDAEAPKDLISDVNRDEESKGLRANSSEVSVQSVEYDDDDFNDGAHEELPQENHTDDTESSSIIWQGGDRDADVGELNVLPQNGVDEVPMASDEGDEEAVEVDIHGDNHANEDFNSAGPVELRDVASTKVLETEKLQSLELKESSSASESEGAAESPAVEHDASMMRQDEPSDGASKYDENNEENLGEVANESDLKPADVALDSLVEECNSTEIAAAPSTSNDTFDSESSEITVPTSGIQQEGVAGISTQPAKYDDDDFDNDIEKEEMRPSLAETNSGFVPDDQQDEEHKNDVPDIQTPSTQTSDDVGDSAISEANNIGNLAEIMATPAEPELQKAEQLLVEHELRLPAMDDLALEVKPELEPRNVDDLAAADDRPGGSHAVEVATLEPDIVTVYDGEIQYPSRYEQGNEEDSAISAPDNSDCVVFDSNVDISPAEKVQNWKSQPSDLVEPNVVEADALEDESKPDVGITAEDVAAEEVSEYAHDDDKFDESPPESDPAPADAAAVSDNSMLEEEQSAGVALNGNAIALDGVITDNALSEKDADQIDENVAVDSVGKEISLPAQSKENPGTVGPVAEVSGDVNDVEATTNPLYEDMKVTQDSGEPSEARADSSEGDNILENDHNIGALKPGAADDAFDNPDDEAANGSNLDYPPLRSPQDEFRPEKVFDSHEDEISSQVNSSGADLGTPVIESAASDMIDEPTQPAGDVDVAPDLPLRDEIYDEGFDEDTTASVADLSEPAGLASANIEDCNASSEGTPEGHTQSIEPADTDAAESDSSLKEQHVSDACDPYGAGIIVQNDLELEAKPEDTFSSDEVEPTGTPIGSEAAETGAEESASAMPETTATGFVEVATEADGYILKDISMESDVAEPVVVGSDTIEMEAIASKAAEPEMVEPHAVESEPDAIEPQVIEAEAGESPMLSSPRLKKQKLEK</sequence>
<keyword evidence="4" id="KW-1185">Reference proteome</keyword>
<feature type="compositionally biased region" description="Polar residues" evidence="1">
    <location>
        <begin position="1047"/>
        <end position="1069"/>
    </location>
</feature>
<feature type="compositionally biased region" description="Basic and acidic residues" evidence="1">
    <location>
        <begin position="146"/>
        <end position="155"/>
    </location>
</feature>
<feature type="compositionally biased region" description="Acidic residues" evidence="1">
    <location>
        <begin position="1164"/>
        <end position="1179"/>
    </location>
</feature>
<feature type="region of interest" description="Disordered" evidence="1">
    <location>
        <begin position="2010"/>
        <end position="2091"/>
    </location>
</feature>
<feature type="compositionally biased region" description="Basic and acidic residues" evidence="1">
    <location>
        <begin position="653"/>
        <end position="694"/>
    </location>
</feature>
<feature type="compositionally biased region" description="Polar residues" evidence="1">
    <location>
        <begin position="1324"/>
        <end position="1334"/>
    </location>
</feature>
<dbReference type="OrthoDB" id="79847at2759"/>
<reference evidence="3" key="1">
    <citation type="submission" date="2023-04" db="EMBL/GenBank/DDBJ databases">
        <title>Phytophthora fragariaefolia NBRC 109709.</title>
        <authorList>
            <person name="Ichikawa N."/>
            <person name="Sato H."/>
            <person name="Tonouchi N."/>
        </authorList>
    </citation>
    <scope>NUCLEOTIDE SEQUENCE</scope>
    <source>
        <strain evidence="3">NBRC 109709</strain>
    </source>
</reference>
<feature type="compositionally biased region" description="Basic and acidic residues" evidence="1">
    <location>
        <begin position="2055"/>
        <end position="2065"/>
    </location>
</feature>
<dbReference type="Proteomes" id="UP001165121">
    <property type="component" value="Unassembled WGS sequence"/>
</dbReference>
<feature type="compositionally biased region" description="Polar residues" evidence="1">
    <location>
        <begin position="1023"/>
        <end position="1039"/>
    </location>
</feature>
<protein>
    <submittedName>
        <fullName evidence="3">Unnamed protein product</fullName>
    </submittedName>
</protein>
<feature type="region of interest" description="Disordered" evidence="1">
    <location>
        <begin position="644"/>
        <end position="769"/>
    </location>
</feature>
<evidence type="ECO:0000256" key="1">
    <source>
        <dbReference type="SAM" id="MobiDB-lite"/>
    </source>
</evidence>
<accession>A0A9W7CZN9</accession>
<dbReference type="SMART" id="SM00333">
    <property type="entry name" value="TUDOR"/>
    <property type="match status" value="1"/>
</dbReference>
<feature type="compositionally biased region" description="Basic and acidic residues" evidence="1">
    <location>
        <begin position="715"/>
        <end position="728"/>
    </location>
</feature>
<feature type="compositionally biased region" description="Acidic residues" evidence="1">
    <location>
        <begin position="130"/>
        <end position="145"/>
    </location>
</feature>
<feature type="compositionally biased region" description="Acidic residues" evidence="1">
    <location>
        <begin position="158"/>
        <end position="174"/>
    </location>
</feature>
<feature type="region of interest" description="Disordered" evidence="1">
    <location>
        <begin position="2134"/>
        <end position="2288"/>
    </location>
</feature>
<dbReference type="Gene3D" id="2.30.30.140">
    <property type="match status" value="2"/>
</dbReference>
<evidence type="ECO:0000313" key="4">
    <source>
        <dbReference type="Proteomes" id="UP001165121"/>
    </source>
</evidence>